<accession>A0A3M7S723</accession>
<dbReference type="EMBL" id="REGN01001922">
    <property type="protein sequence ID" value="RNA31581.1"/>
    <property type="molecule type" value="Genomic_DNA"/>
</dbReference>
<reference evidence="1 2" key="1">
    <citation type="journal article" date="2018" name="Sci. Rep.">
        <title>Genomic signatures of local adaptation to the degree of environmental predictability in rotifers.</title>
        <authorList>
            <person name="Franch-Gras L."/>
            <person name="Hahn C."/>
            <person name="Garcia-Roger E.M."/>
            <person name="Carmona M.J."/>
            <person name="Serra M."/>
            <person name="Gomez A."/>
        </authorList>
    </citation>
    <scope>NUCLEOTIDE SEQUENCE [LARGE SCALE GENOMIC DNA]</scope>
    <source>
        <strain evidence="1">HYR1</strain>
    </source>
</reference>
<protein>
    <submittedName>
        <fullName evidence="1">Uncharacterized protein</fullName>
    </submittedName>
</protein>
<proteinExistence type="predicted"/>
<dbReference type="AlphaFoldDB" id="A0A3M7S723"/>
<evidence type="ECO:0000313" key="1">
    <source>
        <dbReference type="EMBL" id="RNA31581.1"/>
    </source>
</evidence>
<gene>
    <name evidence="1" type="ORF">BpHYR1_017168</name>
</gene>
<sequence length="72" mass="8621">MIKALSYQDKIHSIFYYFISCLFPSKKSKMYDCGDVLLYNLHDIDLNKMIGLNLRVKYDKIKKKKINKLKEN</sequence>
<organism evidence="1 2">
    <name type="scientific">Brachionus plicatilis</name>
    <name type="common">Marine rotifer</name>
    <name type="synonym">Brachionus muelleri</name>
    <dbReference type="NCBI Taxonomy" id="10195"/>
    <lineage>
        <taxon>Eukaryota</taxon>
        <taxon>Metazoa</taxon>
        <taxon>Spiralia</taxon>
        <taxon>Gnathifera</taxon>
        <taxon>Rotifera</taxon>
        <taxon>Eurotatoria</taxon>
        <taxon>Monogononta</taxon>
        <taxon>Pseudotrocha</taxon>
        <taxon>Ploima</taxon>
        <taxon>Brachionidae</taxon>
        <taxon>Brachionus</taxon>
    </lineage>
</organism>
<keyword evidence="2" id="KW-1185">Reference proteome</keyword>
<comment type="caution">
    <text evidence="1">The sequence shown here is derived from an EMBL/GenBank/DDBJ whole genome shotgun (WGS) entry which is preliminary data.</text>
</comment>
<dbReference type="Proteomes" id="UP000276133">
    <property type="component" value="Unassembled WGS sequence"/>
</dbReference>
<name>A0A3M7S723_BRAPC</name>
<evidence type="ECO:0000313" key="2">
    <source>
        <dbReference type="Proteomes" id="UP000276133"/>
    </source>
</evidence>